<keyword evidence="3" id="KW-1185">Reference proteome</keyword>
<name>A0A811MB84_9POAL</name>
<dbReference type="EMBL" id="CAJGYO010000001">
    <property type="protein sequence ID" value="CAD6203946.1"/>
    <property type="molecule type" value="Genomic_DNA"/>
</dbReference>
<comment type="caution">
    <text evidence="2">The sequence shown here is derived from an EMBL/GenBank/DDBJ whole genome shotgun (WGS) entry which is preliminary data.</text>
</comment>
<feature type="signal peptide" evidence="1">
    <location>
        <begin position="1"/>
        <end position="22"/>
    </location>
</feature>
<evidence type="ECO:0000256" key="1">
    <source>
        <dbReference type="SAM" id="SignalP"/>
    </source>
</evidence>
<sequence length="129" mass="13699">MALGVAGVAALLSLSVFTGATADTNSDDGHQWMGLFVMLLPLQSAVRLLEKSASGLEAVAVLCINVARFLSHMRCEYATDVSATVCSESIPFLCYGLGKTRSFRVTIAFKITVTNSLSNLGPMGMPKYC</sequence>
<reference evidence="2" key="1">
    <citation type="submission" date="2020-10" db="EMBL/GenBank/DDBJ databases">
        <authorList>
            <person name="Han B."/>
            <person name="Lu T."/>
            <person name="Zhao Q."/>
            <person name="Huang X."/>
            <person name="Zhao Y."/>
        </authorList>
    </citation>
    <scope>NUCLEOTIDE SEQUENCE</scope>
</reference>
<accession>A0A811MB84</accession>
<evidence type="ECO:0000313" key="2">
    <source>
        <dbReference type="EMBL" id="CAD6203946.1"/>
    </source>
</evidence>
<protein>
    <recommendedName>
        <fullName evidence="4">Secreted protein</fullName>
    </recommendedName>
</protein>
<proteinExistence type="predicted"/>
<dbReference type="Proteomes" id="UP000604825">
    <property type="component" value="Unassembled WGS sequence"/>
</dbReference>
<dbReference type="AlphaFoldDB" id="A0A811MB84"/>
<feature type="chain" id="PRO_5032330453" description="Secreted protein" evidence="1">
    <location>
        <begin position="23"/>
        <end position="129"/>
    </location>
</feature>
<organism evidence="2 3">
    <name type="scientific">Miscanthus lutarioriparius</name>
    <dbReference type="NCBI Taxonomy" id="422564"/>
    <lineage>
        <taxon>Eukaryota</taxon>
        <taxon>Viridiplantae</taxon>
        <taxon>Streptophyta</taxon>
        <taxon>Embryophyta</taxon>
        <taxon>Tracheophyta</taxon>
        <taxon>Spermatophyta</taxon>
        <taxon>Magnoliopsida</taxon>
        <taxon>Liliopsida</taxon>
        <taxon>Poales</taxon>
        <taxon>Poaceae</taxon>
        <taxon>PACMAD clade</taxon>
        <taxon>Panicoideae</taxon>
        <taxon>Andropogonodae</taxon>
        <taxon>Andropogoneae</taxon>
        <taxon>Saccharinae</taxon>
        <taxon>Miscanthus</taxon>
    </lineage>
</organism>
<gene>
    <name evidence="2" type="ORF">NCGR_LOCUS2062</name>
</gene>
<evidence type="ECO:0000313" key="3">
    <source>
        <dbReference type="Proteomes" id="UP000604825"/>
    </source>
</evidence>
<keyword evidence="1" id="KW-0732">Signal</keyword>
<evidence type="ECO:0008006" key="4">
    <source>
        <dbReference type="Google" id="ProtNLM"/>
    </source>
</evidence>